<keyword evidence="1" id="KW-1133">Transmembrane helix</keyword>
<comment type="caution">
    <text evidence="3">The sequence shown here is derived from an EMBL/GenBank/DDBJ whole genome shotgun (WGS) entry which is preliminary data.</text>
</comment>
<evidence type="ECO:0000256" key="1">
    <source>
        <dbReference type="SAM" id="Phobius"/>
    </source>
</evidence>
<evidence type="ECO:0000313" key="3">
    <source>
        <dbReference type="EMBL" id="EQD52311.1"/>
    </source>
</evidence>
<dbReference type="InterPro" id="IPR036597">
    <property type="entry name" value="Fido-like_dom_sf"/>
</dbReference>
<accession>T0ZVK9</accession>
<proteinExistence type="predicted"/>
<name>T0ZVK9_9ZZZZ</name>
<dbReference type="SUPFAM" id="SSF140931">
    <property type="entry name" value="Fic-like"/>
    <property type="match status" value="1"/>
</dbReference>
<dbReference type="PANTHER" id="PTHR13504">
    <property type="entry name" value="FIDO DOMAIN-CONTAINING PROTEIN DDB_G0283145"/>
    <property type="match status" value="1"/>
</dbReference>
<protein>
    <submittedName>
        <fullName evidence="3">Filamentation induced by cAMP protein Fic</fullName>
    </submittedName>
</protein>
<dbReference type="Pfam" id="PF02661">
    <property type="entry name" value="Fic"/>
    <property type="match status" value="1"/>
</dbReference>
<reference evidence="3" key="2">
    <citation type="journal article" date="2014" name="ISME J.">
        <title>Microbial stratification in low pH oxic and suboxic macroscopic growths along an acid mine drainage.</title>
        <authorList>
            <person name="Mendez-Garcia C."/>
            <person name="Mesa V."/>
            <person name="Sprenger R.R."/>
            <person name="Richter M."/>
            <person name="Diez M.S."/>
            <person name="Solano J."/>
            <person name="Bargiela R."/>
            <person name="Golyshina O.V."/>
            <person name="Manteca A."/>
            <person name="Ramos J.L."/>
            <person name="Gallego J.R."/>
            <person name="Llorente I."/>
            <person name="Martins Dos Santos V.A."/>
            <person name="Jensen O.N."/>
            <person name="Pelaez A.I."/>
            <person name="Sanchez J."/>
            <person name="Ferrer M."/>
        </authorList>
    </citation>
    <scope>NUCLEOTIDE SEQUENCE</scope>
</reference>
<dbReference type="AlphaFoldDB" id="T0ZVK9"/>
<dbReference type="InterPro" id="IPR003812">
    <property type="entry name" value="Fido"/>
</dbReference>
<keyword evidence="1" id="KW-0472">Membrane</keyword>
<feature type="transmembrane region" description="Helical" evidence="1">
    <location>
        <begin position="20"/>
        <end position="37"/>
    </location>
</feature>
<evidence type="ECO:0000259" key="2">
    <source>
        <dbReference type="PROSITE" id="PS51459"/>
    </source>
</evidence>
<reference evidence="3" key="1">
    <citation type="submission" date="2013-08" db="EMBL/GenBank/DDBJ databases">
        <authorList>
            <person name="Mendez C."/>
            <person name="Richter M."/>
            <person name="Ferrer M."/>
            <person name="Sanchez J."/>
        </authorList>
    </citation>
    <scope>NUCLEOTIDE SEQUENCE</scope>
</reference>
<dbReference type="PANTHER" id="PTHR13504:SF38">
    <property type="entry name" value="FIDO DOMAIN-CONTAINING PROTEIN"/>
    <property type="match status" value="1"/>
</dbReference>
<sequence length="187" mass="21026">MSELVDRYRSEQGTGRHHRALLVGLFALDFLTVHPFVDGNGRLSRLLSTRLLSEAGYGVGRYVPLEGLVYERRDAYYDALAASTTGWQDGTHDPWPWLRFLVEVVAEAYETFARRAADHRSGMTKQDRVRNYVLNHAGASFEVAEIRRAVPGVSDQTIRLVLRELKDGGLVNPSGVGRGTKWVRANR</sequence>
<dbReference type="EMBL" id="AUZX01009285">
    <property type="protein sequence ID" value="EQD52311.1"/>
    <property type="molecule type" value="Genomic_DNA"/>
</dbReference>
<feature type="domain" description="Fido" evidence="2">
    <location>
        <begin position="1"/>
        <end position="103"/>
    </location>
</feature>
<gene>
    <name evidence="3" type="ORF">B1A_12747</name>
</gene>
<keyword evidence="1" id="KW-0812">Transmembrane</keyword>
<dbReference type="Gene3D" id="1.10.3290.10">
    <property type="entry name" value="Fido-like domain"/>
    <property type="match status" value="1"/>
</dbReference>
<organism evidence="3">
    <name type="scientific">mine drainage metagenome</name>
    <dbReference type="NCBI Taxonomy" id="410659"/>
    <lineage>
        <taxon>unclassified sequences</taxon>
        <taxon>metagenomes</taxon>
        <taxon>ecological metagenomes</taxon>
    </lineage>
</organism>
<dbReference type="PROSITE" id="PS51459">
    <property type="entry name" value="FIDO"/>
    <property type="match status" value="1"/>
</dbReference>
<dbReference type="InterPro" id="IPR040198">
    <property type="entry name" value="Fido_containing"/>
</dbReference>